<comment type="caution">
    <text evidence="5">The sequence shown here is derived from an EMBL/GenBank/DDBJ whole genome shotgun (WGS) entry which is preliminary data.</text>
</comment>
<reference evidence="5 6" key="1">
    <citation type="submission" date="2018-06" db="EMBL/GenBank/DDBJ databases">
        <title>Complete Genomes of Monosporascus.</title>
        <authorList>
            <person name="Robinson A.J."/>
            <person name="Natvig D.O."/>
        </authorList>
    </citation>
    <scope>NUCLEOTIDE SEQUENCE [LARGE SCALE GENOMIC DNA]</scope>
    <source>
        <strain evidence="5 6">CBS 609.92</strain>
    </source>
</reference>
<evidence type="ECO:0000313" key="5">
    <source>
        <dbReference type="EMBL" id="RYO81556.1"/>
    </source>
</evidence>
<dbReference type="PANTHER" id="PTHR31344">
    <property type="entry name" value="NUCLEAR PORE COMPLEX PROTEIN NUP205"/>
    <property type="match status" value="1"/>
</dbReference>
<proteinExistence type="inferred from homology"/>
<dbReference type="InterPro" id="IPR016024">
    <property type="entry name" value="ARM-type_fold"/>
</dbReference>
<evidence type="ECO:0000256" key="4">
    <source>
        <dbReference type="ARBA" id="ARBA00023242"/>
    </source>
</evidence>
<sequence>MAEDGILEAFQALHRDLTAVVEALKSDREDLGRRLLAGLPQSPTLEAVGERFKGLLEKEGRKKESRDRVLSGKISISDVEWNLNREFQEIALQVADDLDLDEVEAAKLVLDSEDNETEYGRPRRECAVIRFLQQRVYLLDCMRLLLELVKEEDELLADGEDDYLGLLGQFVDHNILRRSKPGQADPVAKVRFIPACMATMGEIRAWLQKIIDQKTSATVLGRSDDLQFQETADYTHGSLVRQHELLAVILCSTIEKHVATKDDFVNFIRALKTVDKYDFSTGTGSVEEARQLNEIICRQSDDDTRQLPYLNAAIRAWWIAEYSGWYMEGAAGDGLPGVDLDAEDQERSKQFFEALRDGAFDFIFAIVADLRTSEWQDPARVDMRRWLQSRTPALPQETAQFSDFLQARLAAKLETFVDAFISNMPDVLRKLRIEEDEQRQMRQAQQQELDLERFLLIIAYSYEGRPEAADAFWSDPESNLAGFLHWASRRASTPLVTAFCEMLQCLSEDPESAKSAHNFLLDEAHHASGKMRRSLSLTWAQIFKEVEYFANKIRENPGATQGNAAKIGKFTNETAEAEPESTMMLECYLRLMAKLASQSEEARKYLLDSNVGLVELLYQLISSLVTPRLRACAFRALGALMSRKNLAEAHIMWRYLESCLTGYYIPPSSNRTLSTPPHPPPPSYYMEALFQSMSPYFDETSAFIQFLTVLTSLPETESTLHDDLPYPEDLGALTRMRPGIEPYIDFSLGHVFALRTSEAQDANQQRILRFFCLDFAVAAISGFNEDLLVLNNETNINVDSAISTRDLATYVTLHPFARVMEWMYDSKFIRSLLDTIHQDSSDIGKASPDSPLILSILRAVELVSKVLDLQATYLDLVRPILKSQPRTPSRSAYIPTSNGAFGSVEDGLLTSMSLVSDLGNFCGLGNEVLTLASLKLLEKVATSPRIISAWDLGTQNQPRRNKAIVALEEFGQAQTIAASLAAELKKALDVHRQADDPSYLVKIYIIDFIYSCLSANPDRPTIAHLLLGFQCGINTLSIVPDSAFDKRSSLFHMLLPLMIDVPSTIDGSLFSPWLINLRYKAMRILKILWCSKLSSGIVLDELREHEFAFHLLVQGLVVERNDAWDKEVAMGSDFLTQPAAQGYIDQLSMRAMAMEYIAHELCSVSRGNMPTLKRRIFDALGGQIRFDSENAISIPSVFEFNDTLPRESGFEGPPPELNVFRDLDLRACLESDDASNPVYNLEKVREILLLKRNETRTSGQVVLHQELDPLDAEQQNVLGYVVYLNRIAQVRAHNLRLLRAWTKLLLVMSDLNDFKGTSQVSFILQTLQAILPSLEVYGSEKPEAAYELAKLAKILLFKLDFSIMTSTDKQSRAIESLVSDKLFQLLHISLGAIAKWVGNPTLRSVYYSICYRYLTALVDHPQGISSDRRKTARAVRAFGDKLINVICDDAFCGDAGCQAAALILLGTLVHLGNQQGDNYVVESLNRLNFIGVLVDSLRDVLREWVEITRTGNPEQEHDHNAKLALLLQLCQTRDGAKNADSASPRALEKHYTLLVKVARIIGAAIVSRGSHNMLQGRRFLTEHRMLVMHVLKRSAGIGGGGAKMDEALLDRINELAEAFMVIITATGFLEFENETLTEDKRPAPILFH</sequence>
<evidence type="ECO:0000256" key="3">
    <source>
        <dbReference type="ARBA" id="ARBA00022448"/>
    </source>
</evidence>
<dbReference type="PANTHER" id="PTHR31344:SF0">
    <property type="entry name" value="NUCLEAR PORE COMPLEX PROTEIN NUP205"/>
    <property type="match status" value="1"/>
</dbReference>
<dbReference type="Pfam" id="PF11894">
    <property type="entry name" value="Nup192"/>
    <property type="match status" value="2"/>
</dbReference>
<evidence type="ECO:0000313" key="6">
    <source>
        <dbReference type="Proteomes" id="UP000294003"/>
    </source>
</evidence>
<dbReference type="InterPro" id="IPR021827">
    <property type="entry name" value="Nup186/Nup192/Nup205"/>
</dbReference>
<dbReference type="Proteomes" id="UP000294003">
    <property type="component" value="Unassembled WGS sequence"/>
</dbReference>
<name>A0ABY0H4M4_9PEZI</name>
<comment type="subcellular location">
    <subcellularLocation>
        <location evidence="1">Nucleus</location>
    </subcellularLocation>
</comment>
<dbReference type="SUPFAM" id="SSF48371">
    <property type="entry name" value="ARM repeat"/>
    <property type="match status" value="1"/>
</dbReference>
<dbReference type="EMBL" id="QJNS01000248">
    <property type="protein sequence ID" value="RYO81556.1"/>
    <property type="molecule type" value="Genomic_DNA"/>
</dbReference>
<evidence type="ECO:0000256" key="1">
    <source>
        <dbReference type="ARBA" id="ARBA00004123"/>
    </source>
</evidence>
<accession>A0ABY0H4M4</accession>
<comment type="similarity">
    <text evidence="2">Belongs to the NUP186/NUP192/NUP205 family.</text>
</comment>
<keyword evidence="3" id="KW-0813">Transport</keyword>
<protein>
    <submittedName>
        <fullName evidence="5">Uncharacterized protein</fullName>
    </submittedName>
</protein>
<keyword evidence="4" id="KW-0539">Nucleus</keyword>
<gene>
    <name evidence="5" type="ORF">DL762_007047</name>
</gene>
<organism evidence="5 6">
    <name type="scientific">Monosporascus cannonballus</name>
    <dbReference type="NCBI Taxonomy" id="155416"/>
    <lineage>
        <taxon>Eukaryota</taxon>
        <taxon>Fungi</taxon>
        <taxon>Dikarya</taxon>
        <taxon>Ascomycota</taxon>
        <taxon>Pezizomycotina</taxon>
        <taxon>Sordariomycetes</taxon>
        <taxon>Xylariomycetidae</taxon>
        <taxon>Xylariales</taxon>
        <taxon>Xylariales incertae sedis</taxon>
        <taxon>Monosporascus</taxon>
    </lineage>
</organism>
<keyword evidence="6" id="KW-1185">Reference proteome</keyword>
<evidence type="ECO:0000256" key="2">
    <source>
        <dbReference type="ARBA" id="ARBA00005892"/>
    </source>
</evidence>